<organism evidence="2 3">
    <name type="scientific">Methylosinus trichosporium (strain ATCC 35070 / NCIMB 11131 / UNIQEM 75 / OB3b)</name>
    <dbReference type="NCBI Taxonomy" id="595536"/>
    <lineage>
        <taxon>Bacteria</taxon>
        <taxon>Pseudomonadati</taxon>
        <taxon>Pseudomonadota</taxon>
        <taxon>Alphaproteobacteria</taxon>
        <taxon>Hyphomicrobiales</taxon>
        <taxon>Methylocystaceae</taxon>
        <taxon>Methylosinus</taxon>
    </lineage>
</organism>
<protein>
    <submittedName>
        <fullName evidence="2">Uncharacterized protein</fullName>
    </submittedName>
</protein>
<sequence length="246" mass="24836">MAAALLRAVVSACATGRVSVVVACAGRSAFTRIFSVAGVSIAADAPRALWAEAALRAGAAVPCLVRSAGCAVARSAAFDLVRVRSVVCAARAELDLVFAAVLAVDRAVADLTVSVLAAVSVLADVLEAAVFAVLAAAVFMVRFSAPAFDLAPAPALLALVLPAFVLPMLLPPTLFVAALLAAALAVRDRLDLASASLAPRVALAGALRFFADFLLEGIRGYSSSCPAVETGRKATRPGSEAAPRPG</sequence>
<feature type="transmembrane region" description="Helical" evidence="1">
    <location>
        <begin position="153"/>
        <end position="186"/>
    </location>
</feature>
<name>A0A2D2D3T2_METT3</name>
<reference evidence="3" key="1">
    <citation type="submission" date="2017-10" db="EMBL/GenBank/DDBJ databases">
        <title>Completed PacBio SMRT sequence of Methylosinus trichosporium OB3b reveals presence of a third large plasmid.</title>
        <authorList>
            <person name="Charles T.C."/>
            <person name="Lynch M.D.J."/>
            <person name="Heil J.R."/>
            <person name="Cheng J."/>
        </authorList>
    </citation>
    <scope>NUCLEOTIDE SEQUENCE [LARGE SCALE GENOMIC DNA]</scope>
    <source>
        <strain evidence="3">OB3b</strain>
    </source>
</reference>
<accession>A0A2D2D3T2</accession>
<keyword evidence="1" id="KW-0812">Transmembrane</keyword>
<keyword evidence="1" id="KW-0472">Membrane</keyword>
<dbReference type="AlphaFoldDB" id="A0A2D2D3T2"/>
<dbReference type="Proteomes" id="UP000230709">
    <property type="component" value="Chromosome"/>
</dbReference>
<dbReference type="EMBL" id="CP023737">
    <property type="protein sequence ID" value="ATQ69658.1"/>
    <property type="molecule type" value="Genomic_DNA"/>
</dbReference>
<dbReference type="KEGG" id="mtw:CQW49_18555"/>
<evidence type="ECO:0000313" key="3">
    <source>
        <dbReference type="Proteomes" id="UP000230709"/>
    </source>
</evidence>
<evidence type="ECO:0000313" key="2">
    <source>
        <dbReference type="EMBL" id="ATQ69658.1"/>
    </source>
</evidence>
<keyword evidence="1" id="KW-1133">Transmembrane helix</keyword>
<gene>
    <name evidence="2" type="ORF">CQW49_18555</name>
</gene>
<feature type="transmembrane region" description="Helical" evidence="1">
    <location>
        <begin position="115"/>
        <end position="141"/>
    </location>
</feature>
<keyword evidence="3" id="KW-1185">Reference proteome</keyword>
<proteinExistence type="predicted"/>
<evidence type="ECO:0000256" key="1">
    <source>
        <dbReference type="SAM" id="Phobius"/>
    </source>
</evidence>